<dbReference type="KEGG" id="pgri:PgNI_11705"/>
<feature type="domain" description="DUF7729" evidence="2">
    <location>
        <begin position="139"/>
        <end position="348"/>
    </location>
</feature>
<feature type="region of interest" description="Disordered" evidence="1">
    <location>
        <begin position="1"/>
        <end position="20"/>
    </location>
</feature>
<accession>A0A6P8ANW2</accession>
<organism evidence="3 4">
    <name type="scientific">Pyricularia grisea</name>
    <name type="common">Crabgrass-specific blast fungus</name>
    <name type="synonym">Magnaporthe grisea</name>
    <dbReference type="NCBI Taxonomy" id="148305"/>
    <lineage>
        <taxon>Eukaryota</taxon>
        <taxon>Fungi</taxon>
        <taxon>Dikarya</taxon>
        <taxon>Ascomycota</taxon>
        <taxon>Pezizomycotina</taxon>
        <taxon>Sordariomycetes</taxon>
        <taxon>Sordariomycetidae</taxon>
        <taxon>Magnaporthales</taxon>
        <taxon>Pyriculariaceae</taxon>
        <taxon>Pyricularia</taxon>
    </lineage>
</organism>
<dbReference type="InterPro" id="IPR056146">
    <property type="entry name" value="DUF7729"/>
</dbReference>
<evidence type="ECO:0000259" key="2">
    <source>
        <dbReference type="Pfam" id="PF24855"/>
    </source>
</evidence>
<dbReference type="GeneID" id="41966574"/>
<dbReference type="AlphaFoldDB" id="A0A6P8ANW2"/>
<reference evidence="4" key="2">
    <citation type="submission" date="2019-10" db="EMBL/GenBank/DDBJ databases">
        <authorList>
            <consortium name="NCBI Genome Project"/>
        </authorList>
    </citation>
    <scope>NUCLEOTIDE SEQUENCE</scope>
    <source>
        <strain evidence="4">NI907</strain>
    </source>
</reference>
<proteinExistence type="predicted"/>
<keyword evidence="3" id="KW-1185">Reference proteome</keyword>
<dbReference type="OrthoDB" id="2564812at2759"/>
<feature type="region of interest" description="Disordered" evidence="1">
    <location>
        <begin position="101"/>
        <end position="140"/>
    </location>
</feature>
<dbReference type="PANTHER" id="PTHR39460:SF1">
    <property type="entry name" value="C6 TRANSCRIPTION FACTOR"/>
    <property type="match status" value="1"/>
</dbReference>
<evidence type="ECO:0000256" key="1">
    <source>
        <dbReference type="SAM" id="MobiDB-lite"/>
    </source>
</evidence>
<reference evidence="4" key="3">
    <citation type="submission" date="2025-08" db="UniProtKB">
        <authorList>
            <consortium name="RefSeq"/>
        </authorList>
    </citation>
    <scope>IDENTIFICATION</scope>
    <source>
        <strain evidence="4">NI907</strain>
    </source>
</reference>
<dbReference type="Proteomes" id="UP000515153">
    <property type="component" value="Chromosome V"/>
</dbReference>
<feature type="compositionally biased region" description="Low complexity" evidence="1">
    <location>
        <begin position="117"/>
        <end position="138"/>
    </location>
</feature>
<name>A0A6P8ANW2_PYRGI</name>
<evidence type="ECO:0000313" key="3">
    <source>
        <dbReference type="Proteomes" id="UP000515153"/>
    </source>
</evidence>
<dbReference type="RefSeq" id="XP_030976592.1">
    <property type="nucleotide sequence ID" value="XM_031131669.1"/>
</dbReference>
<reference evidence="3 4" key="1">
    <citation type="journal article" date="2019" name="Mol. Biol. Evol.">
        <title>Blast fungal genomes show frequent chromosomal changes, gene gains and losses, and effector gene turnover.</title>
        <authorList>
            <person name="Gomez Luciano L.B."/>
            <person name="Jason Tsai I."/>
            <person name="Chuma I."/>
            <person name="Tosa Y."/>
            <person name="Chen Y.H."/>
            <person name="Li J.Y."/>
            <person name="Li M.Y."/>
            <person name="Jade Lu M.Y."/>
            <person name="Nakayashiki H."/>
            <person name="Li W.H."/>
        </authorList>
    </citation>
    <scope>NUCLEOTIDE SEQUENCE [LARGE SCALE GENOMIC DNA]</scope>
    <source>
        <strain evidence="3 4">NI907</strain>
    </source>
</reference>
<dbReference type="PANTHER" id="PTHR39460">
    <property type="entry name" value="EXPRESSED PROTEIN"/>
    <property type="match status" value="1"/>
</dbReference>
<evidence type="ECO:0000313" key="4">
    <source>
        <dbReference type="RefSeq" id="XP_030976592.1"/>
    </source>
</evidence>
<dbReference type="Pfam" id="PF24855">
    <property type="entry name" value="DUF7729"/>
    <property type="match status" value="1"/>
</dbReference>
<sequence length="381" mass="40857">MYNTQPLGSRRGAPCASTPTAPLFHRPRLQWATIFTIGLLGFGCTVAAAAPPPVVPATTEATPTRFMTVPVPTLALADELVLDTRQPVRVDGKWTLVAGEDEAAELRRRSPQTDTESATTTTSSAATKASKTVSVSSSPLPSPYDTLSAANFTTGPTGSCAKFYNTMVNHDKFKNCYPFSTLLEGSQSFFEAQKSLVGITQTLDAACKANANECAPYLNEVAKSLINSQNCGPDYQLENSLVVSTYNALTSYQTVYSTTCLIDPTSSSYCFANAVTNATNPNNAYFYYLPLNMTLPSTKELNCNWCLQQTMAIYQAQSANRKLAIASTYLAAAEIVNTSCGSDFVNATLPIAVLQNLVGRVSPSSWVLAPVAFAAAIQWLF</sequence>
<protein>
    <recommendedName>
        <fullName evidence="2">DUF7729 domain-containing protein</fullName>
    </recommendedName>
</protein>
<gene>
    <name evidence="4" type="ORF">PgNI_11705</name>
</gene>